<dbReference type="PROSITE" id="PS50042">
    <property type="entry name" value="CNMP_BINDING_3"/>
    <property type="match status" value="1"/>
</dbReference>
<dbReference type="InterPro" id="IPR018488">
    <property type="entry name" value="cNMP-bd_CS"/>
</dbReference>
<keyword evidence="3" id="KW-0804">Transcription</keyword>
<evidence type="ECO:0000259" key="4">
    <source>
        <dbReference type="PROSITE" id="PS50042"/>
    </source>
</evidence>
<dbReference type="SMART" id="SM00419">
    <property type="entry name" value="HTH_CRP"/>
    <property type="match status" value="1"/>
</dbReference>
<proteinExistence type="predicted"/>
<dbReference type="InterPro" id="IPR018490">
    <property type="entry name" value="cNMP-bd_dom_sf"/>
</dbReference>
<protein>
    <submittedName>
        <fullName evidence="6">Crp/Fnr family transcriptional regulator</fullName>
    </submittedName>
</protein>
<dbReference type="PANTHER" id="PTHR24567:SF74">
    <property type="entry name" value="HTH-TYPE TRANSCRIPTIONAL REGULATOR ARCR"/>
    <property type="match status" value="1"/>
</dbReference>
<evidence type="ECO:0000256" key="1">
    <source>
        <dbReference type="ARBA" id="ARBA00023015"/>
    </source>
</evidence>
<dbReference type="InterPro" id="IPR050397">
    <property type="entry name" value="Env_Response_Regulators"/>
</dbReference>
<dbReference type="SMART" id="SM00100">
    <property type="entry name" value="cNMP"/>
    <property type="match status" value="1"/>
</dbReference>
<dbReference type="SUPFAM" id="SSF46785">
    <property type="entry name" value="Winged helix' DNA-binding domain"/>
    <property type="match status" value="1"/>
</dbReference>
<gene>
    <name evidence="6" type="ORF">KTA_21110</name>
</gene>
<evidence type="ECO:0000313" key="6">
    <source>
        <dbReference type="EMBL" id="BBH93912.1"/>
    </source>
</evidence>
<dbReference type="AlphaFoldDB" id="A0A455T3T9"/>
<dbReference type="EMBL" id="AP019377">
    <property type="protein sequence ID" value="BBH93912.1"/>
    <property type="molecule type" value="Genomic_DNA"/>
</dbReference>
<evidence type="ECO:0000256" key="3">
    <source>
        <dbReference type="ARBA" id="ARBA00023163"/>
    </source>
</evidence>
<dbReference type="Gene3D" id="2.60.120.10">
    <property type="entry name" value="Jelly Rolls"/>
    <property type="match status" value="1"/>
</dbReference>
<evidence type="ECO:0000256" key="2">
    <source>
        <dbReference type="ARBA" id="ARBA00023125"/>
    </source>
</evidence>
<sequence length="231" mass="24991">MAVDQEAIRRIPMFASLEAEDLARVAAVTRERRYARGELIIMEGDRGGALYYVQSGLVKVFKLSPDGKEQVLRLISAGYTFNDVPALDGGPNPANVAALEPSTIYIIGREELRRLIRERPAVAEGVIAALALALRHLVGLVEDLSFRHVTARVARILLEQEQALAEGRQARRLTQQEMAALAGTAREVVGRALKELEAAGAISARQGRVLIVNQERLRLLAGSGSAFGSGS</sequence>
<dbReference type="GO" id="GO:0003700">
    <property type="term" value="F:DNA-binding transcription factor activity"/>
    <property type="evidence" value="ECO:0007669"/>
    <property type="project" value="TreeGrafter"/>
</dbReference>
<name>A0A455T3T9_9CHLR</name>
<evidence type="ECO:0000259" key="5">
    <source>
        <dbReference type="PROSITE" id="PS51063"/>
    </source>
</evidence>
<dbReference type="Gene3D" id="1.10.10.10">
    <property type="entry name" value="Winged helix-like DNA-binding domain superfamily/Winged helix DNA-binding domain"/>
    <property type="match status" value="1"/>
</dbReference>
<dbReference type="Pfam" id="PF00027">
    <property type="entry name" value="cNMP_binding"/>
    <property type="match status" value="1"/>
</dbReference>
<dbReference type="InterPro" id="IPR012318">
    <property type="entry name" value="HTH_CRP"/>
</dbReference>
<dbReference type="CDD" id="cd00038">
    <property type="entry name" value="CAP_ED"/>
    <property type="match status" value="1"/>
</dbReference>
<dbReference type="GO" id="GO:0005829">
    <property type="term" value="C:cytosol"/>
    <property type="evidence" value="ECO:0007669"/>
    <property type="project" value="TreeGrafter"/>
</dbReference>
<organism evidence="6">
    <name type="scientific">Thermogemmatispora argillosa</name>
    <dbReference type="NCBI Taxonomy" id="2045280"/>
    <lineage>
        <taxon>Bacteria</taxon>
        <taxon>Bacillati</taxon>
        <taxon>Chloroflexota</taxon>
        <taxon>Ktedonobacteria</taxon>
        <taxon>Thermogemmatisporales</taxon>
        <taxon>Thermogemmatisporaceae</taxon>
        <taxon>Thermogemmatispora</taxon>
    </lineage>
</organism>
<dbReference type="Pfam" id="PF13545">
    <property type="entry name" value="HTH_Crp_2"/>
    <property type="match status" value="1"/>
</dbReference>
<keyword evidence="2" id="KW-0238">DNA-binding</keyword>
<dbReference type="PANTHER" id="PTHR24567">
    <property type="entry name" value="CRP FAMILY TRANSCRIPTIONAL REGULATORY PROTEIN"/>
    <property type="match status" value="1"/>
</dbReference>
<dbReference type="InterPro" id="IPR036390">
    <property type="entry name" value="WH_DNA-bd_sf"/>
</dbReference>
<dbReference type="PROSITE" id="PS00888">
    <property type="entry name" value="CNMP_BINDING_1"/>
    <property type="match status" value="1"/>
</dbReference>
<feature type="domain" description="HTH crp-type" evidence="5">
    <location>
        <begin position="147"/>
        <end position="215"/>
    </location>
</feature>
<dbReference type="PROSITE" id="PS51063">
    <property type="entry name" value="HTH_CRP_2"/>
    <property type="match status" value="1"/>
</dbReference>
<dbReference type="GO" id="GO:0003677">
    <property type="term" value="F:DNA binding"/>
    <property type="evidence" value="ECO:0007669"/>
    <property type="project" value="UniProtKB-KW"/>
</dbReference>
<reference evidence="6" key="1">
    <citation type="submission" date="2018-12" db="EMBL/GenBank/DDBJ databases">
        <title>Novel natural products biosynthetic potential of the class Ktedonobacteria.</title>
        <authorList>
            <person name="Zheng Y."/>
            <person name="Saitou A."/>
            <person name="Wang C.M."/>
            <person name="Toyoda A."/>
            <person name="Minakuchi Y."/>
            <person name="Sekiguchi Y."/>
            <person name="Ueda K."/>
            <person name="Takano H."/>
            <person name="Sakai Y."/>
            <person name="Yokota A."/>
            <person name="Yabe S."/>
        </authorList>
    </citation>
    <scope>NUCLEOTIDE SEQUENCE</scope>
    <source>
        <strain evidence="6">A3-2</strain>
    </source>
</reference>
<dbReference type="SUPFAM" id="SSF51206">
    <property type="entry name" value="cAMP-binding domain-like"/>
    <property type="match status" value="1"/>
</dbReference>
<dbReference type="InterPro" id="IPR036388">
    <property type="entry name" value="WH-like_DNA-bd_sf"/>
</dbReference>
<feature type="domain" description="Cyclic nucleotide-binding" evidence="4">
    <location>
        <begin position="13"/>
        <end position="116"/>
    </location>
</feature>
<accession>A0A455T3T9</accession>
<keyword evidence="1" id="KW-0805">Transcription regulation</keyword>
<dbReference type="InterPro" id="IPR000595">
    <property type="entry name" value="cNMP-bd_dom"/>
</dbReference>
<dbReference type="InterPro" id="IPR014710">
    <property type="entry name" value="RmlC-like_jellyroll"/>
</dbReference>